<dbReference type="EMBL" id="JACJIJ010000001">
    <property type="protein sequence ID" value="MBA9050865.1"/>
    <property type="molecule type" value="Genomic_DNA"/>
</dbReference>
<reference evidence="1 2" key="1">
    <citation type="submission" date="2020-08" db="EMBL/GenBank/DDBJ databases">
        <title>Sequencing the genomes of 1000 actinobacteria strains.</title>
        <authorList>
            <person name="Klenk H.-P."/>
        </authorList>
    </citation>
    <scope>NUCLEOTIDE SEQUENCE [LARGE SCALE GENOMIC DNA]</scope>
    <source>
        <strain evidence="1 2">DSM 41827</strain>
    </source>
</reference>
<name>A0A7W3RIF9_STRMR</name>
<organism evidence="1 2">
    <name type="scientific">Streptomyces murinus</name>
    <dbReference type="NCBI Taxonomy" id="33900"/>
    <lineage>
        <taxon>Bacteria</taxon>
        <taxon>Bacillati</taxon>
        <taxon>Actinomycetota</taxon>
        <taxon>Actinomycetes</taxon>
        <taxon>Kitasatosporales</taxon>
        <taxon>Streptomycetaceae</taxon>
        <taxon>Streptomyces</taxon>
    </lineage>
</organism>
<keyword evidence="2" id="KW-1185">Reference proteome</keyword>
<evidence type="ECO:0000313" key="2">
    <source>
        <dbReference type="Proteomes" id="UP000577386"/>
    </source>
</evidence>
<dbReference type="RefSeq" id="WP_182774314.1">
    <property type="nucleotide sequence ID" value="NZ_BAAAHW010000016.1"/>
</dbReference>
<dbReference type="AlphaFoldDB" id="A0A7W3RIF9"/>
<protein>
    <submittedName>
        <fullName evidence="1">Uncharacterized protein</fullName>
    </submittedName>
</protein>
<gene>
    <name evidence="1" type="ORF">HDA42_000040</name>
</gene>
<comment type="caution">
    <text evidence="1">The sequence shown here is derived from an EMBL/GenBank/DDBJ whole genome shotgun (WGS) entry which is preliminary data.</text>
</comment>
<dbReference type="Proteomes" id="UP000577386">
    <property type="component" value="Unassembled WGS sequence"/>
</dbReference>
<accession>A0A7W3RIF9</accession>
<sequence length="95" mass="10369">MDAAEDEFGRFEVCEQRAAEVLGLLYGRPGPPPPHCGPPTVHTTSYGRVLVLCPVGHLVQSVRAEDWHGSQLATRCSDPSFTVTCRDQTSEPIPH</sequence>
<evidence type="ECO:0000313" key="1">
    <source>
        <dbReference type="EMBL" id="MBA9050865.1"/>
    </source>
</evidence>
<proteinExistence type="predicted"/>